<dbReference type="RefSeq" id="WP_015728720.1">
    <property type="nucleotide sequence ID" value="NZ_BAAFHQ010000004.1"/>
</dbReference>
<organism evidence="8 9">
    <name type="scientific">Staphylococcus pseudintermedius</name>
    <dbReference type="NCBI Taxonomy" id="283734"/>
    <lineage>
        <taxon>Bacteria</taxon>
        <taxon>Bacillati</taxon>
        <taxon>Bacillota</taxon>
        <taxon>Bacilli</taxon>
        <taxon>Bacillales</taxon>
        <taxon>Staphylococcaceae</taxon>
        <taxon>Staphylococcus</taxon>
        <taxon>Staphylococcus intermedius group</taxon>
    </lineage>
</organism>
<dbReference type="PANTHER" id="PTHR13748:SF62">
    <property type="entry name" value="COBW DOMAIN-CONTAINING PROTEIN"/>
    <property type="match status" value="1"/>
</dbReference>
<comment type="caution">
    <text evidence="8">The sequence shown here is derived from an EMBL/GenBank/DDBJ whole genome shotgun (WGS) entry which is preliminary data.</text>
</comment>
<name>A0A1B1P3F3_STAPS</name>
<dbReference type="InterPro" id="IPR051316">
    <property type="entry name" value="Zinc-reg_GTPase_activator"/>
</dbReference>
<sequence length="309" mass="34767">MFKKQTSLILIHGFLGSGKTTFLNHYMTQILKKDEKVALIVNEFGDFDVDSHLLSQYHVQQSALQGCICCDIQHDLIAHLYQLTRDAEVDYIIVEATGVANPIDILVACQDPLLVDAFSSIETIGLVDSVRFIKRHDNTAQTKALMEDQVRASQTILVNKVDLIEDDAQLQMVIEDIKALSPKSRIVLTQYGETLKTIEKGANAQNVDVTGFHSHTHAHYTSLQYQFNSAVSQEALVQFILRLPDNVLRLKGYIRLREQSDEIFLIQYSEGVPAIESVGHLTLPTSIIIIGEQLDKAMLRNQLDMLQFT</sequence>
<comment type="similarity">
    <text evidence="4">Belongs to the SIMIBI class G3E GTPase family. ZNG1 subfamily.</text>
</comment>
<dbReference type="InterPro" id="IPR036627">
    <property type="entry name" value="CobW-likC_sf"/>
</dbReference>
<dbReference type="CDD" id="cd03112">
    <property type="entry name" value="CobW-like"/>
    <property type="match status" value="1"/>
</dbReference>
<dbReference type="Proteomes" id="UP000246351">
    <property type="component" value="Unassembled WGS sequence"/>
</dbReference>
<dbReference type="PANTHER" id="PTHR13748">
    <property type="entry name" value="COBW-RELATED"/>
    <property type="match status" value="1"/>
</dbReference>
<gene>
    <name evidence="8" type="ORF">DD924_11990</name>
    <name evidence="7" type="ORF">EGV54_09465</name>
</gene>
<dbReference type="InterPro" id="IPR027417">
    <property type="entry name" value="P-loop_NTPase"/>
</dbReference>
<dbReference type="Gene3D" id="3.30.1220.10">
    <property type="entry name" value="CobW-like, C-terminal domain"/>
    <property type="match status" value="1"/>
</dbReference>
<dbReference type="GO" id="GO:0016787">
    <property type="term" value="F:hydrolase activity"/>
    <property type="evidence" value="ECO:0007669"/>
    <property type="project" value="UniProtKB-KW"/>
</dbReference>
<proteinExistence type="inferred from homology"/>
<dbReference type="EMBL" id="QEIV01001175">
    <property type="protein sequence ID" value="PWZ97670.1"/>
    <property type="molecule type" value="Genomic_DNA"/>
</dbReference>
<dbReference type="SMART" id="SM00833">
    <property type="entry name" value="CobW_C"/>
    <property type="match status" value="1"/>
</dbReference>
<dbReference type="InterPro" id="IPR003495">
    <property type="entry name" value="CobW/HypB/UreG_nucleotide-bd"/>
</dbReference>
<evidence type="ECO:0000313" key="10">
    <source>
        <dbReference type="Proteomes" id="UP000600220"/>
    </source>
</evidence>
<dbReference type="Pfam" id="PF07683">
    <property type="entry name" value="CobW_C"/>
    <property type="match status" value="1"/>
</dbReference>
<protein>
    <submittedName>
        <fullName evidence="8">GTP-binding protein</fullName>
    </submittedName>
</protein>
<feature type="domain" description="CobW C-terminal" evidence="6">
    <location>
        <begin position="220"/>
        <end position="307"/>
    </location>
</feature>
<evidence type="ECO:0000256" key="4">
    <source>
        <dbReference type="ARBA" id="ARBA00034320"/>
    </source>
</evidence>
<evidence type="ECO:0000313" key="8">
    <source>
        <dbReference type="EMBL" id="PWZ97670.1"/>
    </source>
</evidence>
<dbReference type="Proteomes" id="UP000600220">
    <property type="component" value="Unassembled WGS sequence"/>
</dbReference>
<keyword evidence="3" id="KW-0143">Chaperone</keyword>
<keyword evidence="2" id="KW-0378">Hydrolase</keyword>
<evidence type="ECO:0000313" key="9">
    <source>
        <dbReference type="Proteomes" id="UP000246351"/>
    </source>
</evidence>
<evidence type="ECO:0000256" key="3">
    <source>
        <dbReference type="ARBA" id="ARBA00023186"/>
    </source>
</evidence>
<dbReference type="GO" id="GO:0005737">
    <property type="term" value="C:cytoplasm"/>
    <property type="evidence" value="ECO:0007669"/>
    <property type="project" value="TreeGrafter"/>
</dbReference>
<keyword evidence="10" id="KW-1185">Reference proteome</keyword>
<dbReference type="SUPFAM" id="SSF90002">
    <property type="entry name" value="Hypothetical protein YjiA, C-terminal domain"/>
    <property type="match status" value="1"/>
</dbReference>
<dbReference type="InterPro" id="IPR011629">
    <property type="entry name" value="CobW-like_C"/>
</dbReference>
<evidence type="ECO:0000256" key="5">
    <source>
        <dbReference type="ARBA" id="ARBA00049117"/>
    </source>
</evidence>
<dbReference type="SUPFAM" id="SSF52540">
    <property type="entry name" value="P-loop containing nucleoside triphosphate hydrolases"/>
    <property type="match status" value="1"/>
</dbReference>
<accession>A0A1B1P3F3</accession>
<dbReference type="STRING" id="937773.SPSINT_0397"/>
<dbReference type="eggNOG" id="COG0523">
    <property type="taxonomic scope" value="Bacteria"/>
</dbReference>
<evidence type="ECO:0000313" key="7">
    <source>
        <dbReference type="EMBL" id="EGQ4385318.1"/>
    </source>
</evidence>
<dbReference type="GeneID" id="93824542"/>
<dbReference type="Pfam" id="PF02492">
    <property type="entry name" value="cobW"/>
    <property type="match status" value="1"/>
</dbReference>
<comment type="catalytic activity">
    <reaction evidence="5">
        <text>GTP + H2O = GDP + phosphate + H(+)</text>
        <dbReference type="Rhea" id="RHEA:19669"/>
        <dbReference type="ChEBI" id="CHEBI:15377"/>
        <dbReference type="ChEBI" id="CHEBI:15378"/>
        <dbReference type="ChEBI" id="CHEBI:37565"/>
        <dbReference type="ChEBI" id="CHEBI:43474"/>
        <dbReference type="ChEBI" id="CHEBI:58189"/>
    </reaction>
    <physiologicalReaction direction="left-to-right" evidence="5">
        <dbReference type="Rhea" id="RHEA:19670"/>
    </physiologicalReaction>
</comment>
<dbReference type="AlphaFoldDB" id="A0A1B1P3F3"/>
<evidence type="ECO:0000259" key="6">
    <source>
        <dbReference type="SMART" id="SM00833"/>
    </source>
</evidence>
<dbReference type="Gene3D" id="3.40.50.300">
    <property type="entry name" value="P-loop containing nucleotide triphosphate hydrolases"/>
    <property type="match status" value="1"/>
</dbReference>
<keyword evidence="1" id="KW-0547">Nucleotide-binding</keyword>
<evidence type="ECO:0000256" key="1">
    <source>
        <dbReference type="ARBA" id="ARBA00022741"/>
    </source>
</evidence>
<dbReference type="GO" id="GO:0000166">
    <property type="term" value="F:nucleotide binding"/>
    <property type="evidence" value="ECO:0007669"/>
    <property type="project" value="UniProtKB-KW"/>
</dbReference>
<reference evidence="7 10" key="2">
    <citation type="submission" date="2018-11" db="EMBL/GenBank/DDBJ databases">
        <authorList>
            <consortium name="Veterinary Laboratory Investigation and Response Network"/>
        </authorList>
    </citation>
    <scope>NUCLEOTIDE SEQUENCE [LARGE SCALE GENOMIC DNA]</scope>
    <source>
        <strain evidence="7 10">SPSE-18-VL-LA-PA-Ryan-0021</strain>
    </source>
</reference>
<evidence type="ECO:0000256" key="2">
    <source>
        <dbReference type="ARBA" id="ARBA00022801"/>
    </source>
</evidence>
<dbReference type="EMBL" id="AAXKXX010000015">
    <property type="protein sequence ID" value="EGQ4385318.1"/>
    <property type="molecule type" value="Genomic_DNA"/>
</dbReference>
<reference evidence="8 9" key="1">
    <citation type="journal article" date="2018" name="Vet. Microbiol.">
        <title>Clonal diversity and geographic distribution of methicillin-resistant Staphylococcus pseudintermedius from Australian animals: Discovery of novel sequence types.</title>
        <authorList>
            <person name="Worthing K.A."/>
            <person name="Abraham S."/>
            <person name="Coombs G.W."/>
            <person name="Pang S."/>
            <person name="Saputra S."/>
            <person name="Jordan D."/>
            <person name="Trott D.J."/>
            <person name="Norris J.M."/>
        </authorList>
    </citation>
    <scope>NUCLEOTIDE SEQUENCE [LARGE SCALE GENOMIC DNA]</scope>
    <source>
        <strain evidence="8 9">ST71 3</strain>
    </source>
</reference>